<name>A0A0R0D393_9GAMM</name>
<dbReference type="GO" id="GO:0008893">
    <property type="term" value="F:guanosine-3',5'-bis(diphosphate) 3'-diphosphatase activity"/>
    <property type="evidence" value="ECO:0007669"/>
    <property type="project" value="TreeGrafter"/>
</dbReference>
<dbReference type="PANTHER" id="PTHR46246">
    <property type="entry name" value="GUANOSINE-3',5'-BIS(DIPHOSPHATE) 3'-PYROPHOSPHOHYDROLASE MESH1"/>
    <property type="match status" value="1"/>
</dbReference>
<dbReference type="RefSeq" id="WP_057638296.1">
    <property type="nucleotide sequence ID" value="NZ_LDJM01000026.1"/>
</dbReference>
<reference evidence="2 3" key="1">
    <citation type="submission" date="2015-05" db="EMBL/GenBank/DDBJ databases">
        <title>Genome sequencing and analysis of members of genus Stenotrophomonas.</title>
        <authorList>
            <person name="Patil P.P."/>
            <person name="Midha S."/>
            <person name="Patil P.B."/>
        </authorList>
    </citation>
    <scope>NUCLEOTIDE SEQUENCE [LARGE SCALE GENOMIC DNA]</scope>
    <source>
        <strain evidence="2 3">DSM 24757</strain>
    </source>
</reference>
<accession>A0A0R0D393</accession>
<evidence type="ECO:0000313" key="2">
    <source>
        <dbReference type="EMBL" id="KRG75963.1"/>
    </source>
</evidence>
<dbReference type="SUPFAM" id="SSF109604">
    <property type="entry name" value="HD-domain/PDEase-like"/>
    <property type="match status" value="1"/>
</dbReference>
<organism evidence="2 3">
    <name type="scientific">Stenotrophomonas ginsengisoli</name>
    <dbReference type="NCBI Taxonomy" id="336566"/>
    <lineage>
        <taxon>Bacteria</taxon>
        <taxon>Pseudomonadati</taxon>
        <taxon>Pseudomonadota</taxon>
        <taxon>Gammaproteobacteria</taxon>
        <taxon>Lysobacterales</taxon>
        <taxon>Lysobacteraceae</taxon>
        <taxon>Stenotrophomonas</taxon>
    </lineage>
</organism>
<dbReference type="InterPro" id="IPR003607">
    <property type="entry name" value="HD/PDEase_dom"/>
</dbReference>
<dbReference type="PANTHER" id="PTHR46246:SF1">
    <property type="entry name" value="GUANOSINE-3',5'-BIS(DIPHOSPHATE) 3'-PYROPHOSPHOHYDROLASE MESH1"/>
    <property type="match status" value="1"/>
</dbReference>
<feature type="domain" description="HD/PDEase" evidence="1">
    <location>
        <begin position="27"/>
        <end position="148"/>
    </location>
</feature>
<evidence type="ECO:0000259" key="1">
    <source>
        <dbReference type="SMART" id="SM00471"/>
    </source>
</evidence>
<keyword evidence="3" id="KW-1185">Reference proteome</keyword>
<protein>
    <submittedName>
        <fullName evidence="2">Guanosine polyphosphate pyrophosphohydrolase</fullName>
    </submittedName>
</protein>
<dbReference type="InterPro" id="IPR052194">
    <property type="entry name" value="MESH1"/>
</dbReference>
<gene>
    <name evidence="2" type="ORF">ABB30_10700</name>
</gene>
<dbReference type="AlphaFoldDB" id="A0A0R0D393"/>
<proteinExistence type="predicted"/>
<dbReference type="Pfam" id="PF13328">
    <property type="entry name" value="HD_4"/>
    <property type="match status" value="1"/>
</dbReference>
<keyword evidence="2" id="KW-0378">Hydrolase</keyword>
<dbReference type="PATRIC" id="fig|336566.3.peg.1562"/>
<dbReference type="SMART" id="SM00471">
    <property type="entry name" value="HDc"/>
    <property type="match status" value="1"/>
</dbReference>
<evidence type="ECO:0000313" key="3">
    <source>
        <dbReference type="Proteomes" id="UP000050956"/>
    </source>
</evidence>
<comment type="caution">
    <text evidence="2">The sequence shown here is derived from an EMBL/GenBank/DDBJ whole genome shotgun (WGS) entry which is preliminary data.</text>
</comment>
<dbReference type="OrthoDB" id="9802385at2"/>
<dbReference type="STRING" id="336566.ABB30_10700"/>
<dbReference type="EMBL" id="LDJM01000026">
    <property type="protein sequence ID" value="KRG75963.1"/>
    <property type="molecule type" value="Genomic_DNA"/>
</dbReference>
<sequence length="209" mass="21960">MGAVSARFPAAVEYARQAHDGQTRKGTTIAYLSHLLAVAALVLEHGGDEDQAIAGLLHDAVEDGGEHHQAQIAEQFGPRVARIVASCTDGTAESKAAVPVQAEQRLASWRARKQAYLQHLGDADADVLLVSGCDKLHNARAIVSDQENPAVGNAVFARFNAGRDDTLAYYHSLAGVFAARQSPVAAALAATVARMHALAGQDTARPLGH</sequence>
<dbReference type="Proteomes" id="UP000050956">
    <property type="component" value="Unassembled WGS sequence"/>
</dbReference>
<dbReference type="Gene3D" id="1.10.3210.10">
    <property type="entry name" value="Hypothetical protein af1432"/>
    <property type="match status" value="1"/>
</dbReference>